<dbReference type="WBParaSite" id="Pan_g22554.t1">
    <property type="protein sequence ID" value="Pan_g22554.t1"/>
    <property type="gene ID" value="Pan_g22554"/>
</dbReference>
<evidence type="ECO:0000256" key="6">
    <source>
        <dbReference type="PROSITE-ProRule" id="PRU00076"/>
    </source>
</evidence>
<feature type="transmembrane region" description="Helical" evidence="7">
    <location>
        <begin position="463"/>
        <end position="483"/>
    </location>
</feature>
<dbReference type="PROSITE" id="PS50026">
    <property type="entry name" value="EGF_3"/>
    <property type="match status" value="9"/>
</dbReference>
<evidence type="ECO:0000256" key="7">
    <source>
        <dbReference type="SAM" id="Phobius"/>
    </source>
</evidence>
<accession>A0A7E4VPA2</accession>
<feature type="domain" description="EGF-like" evidence="9">
    <location>
        <begin position="108"/>
        <end position="145"/>
    </location>
</feature>
<feature type="domain" description="EGF-like" evidence="9">
    <location>
        <begin position="184"/>
        <end position="221"/>
    </location>
</feature>
<feature type="disulfide bond" evidence="6">
    <location>
        <begin position="94"/>
        <end position="103"/>
    </location>
</feature>
<dbReference type="GO" id="GO:0042063">
    <property type="term" value="P:gliogenesis"/>
    <property type="evidence" value="ECO:0007669"/>
    <property type="project" value="UniProtKB-ARBA"/>
</dbReference>
<comment type="caution">
    <text evidence="6">Lacks conserved residue(s) required for the propagation of feature annotation.</text>
</comment>
<protein>
    <submittedName>
        <fullName evidence="11">Neurogenic locus Notch protein</fullName>
    </submittedName>
</protein>
<dbReference type="Pfam" id="PF12661">
    <property type="entry name" value="hEGF"/>
    <property type="match status" value="1"/>
</dbReference>
<organism evidence="10 11">
    <name type="scientific">Panagrellus redivivus</name>
    <name type="common">Microworm</name>
    <dbReference type="NCBI Taxonomy" id="6233"/>
    <lineage>
        <taxon>Eukaryota</taxon>
        <taxon>Metazoa</taxon>
        <taxon>Ecdysozoa</taxon>
        <taxon>Nematoda</taxon>
        <taxon>Chromadorea</taxon>
        <taxon>Rhabditida</taxon>
        <taxon>Tylenchina</taxon>
        <taxon>Panagrolaimomorpha</taxon>
        <taxon>Panagrolaimoidea</taxon>
        <taxon>Panagrolaimidae</taxon>
        <taxon>Panagrellus</taxon>
    </lineage>
</organism>
<dbReference type="FunFam" id="2.10.25.10:FF:000095">
    <property type="entry name" value="Notch, isoform B"/>
    <property type="match status" value="1"/>
</dbReference>
<keyword evidence="7" id="KW-0812">Transmembrane</keyword>
<reference evidence="10" key="1">
    <citation type="journal article" date="2013" name="Genetics">
        <title>The draft genome and transcriptome of Panagrellus redivivus are shaped by the harsh demands of a free-living lifestyle.</title>
        <authorList>
            <person name="Srinivasan J."/>
            <person name="Dillman A.R."/>
            <person name="Macchietto M.G."/>
            <person name="Heikkinen L."/>
            <person name="Lakso M."/>
            <person name="Fracchia K.M."/>
            <person name="Antoshechkin I."/>
            <person name="Mortazavi A."/>
            <person name="Wong G."/>
            <person name="Sternberg P.W."/>
        </authorList>
    </citation>
    <scope>NUCLEOTIDE SEQUENCE [LARGE SCALE GENOMIC DNA]</scope>
    <source>
        <strain evidence="10">MT8872</strain>
    </source>
</reference>
<feature type="domain" description="EGF-like" evidence="9">
    <location>
        <begin position="267"/>
        <end position="312"/>
    </location>
</feature>
<sequence>MYIFLLLLAFVAHSGAITVNGTRQVEDQCRSNSDCFHQGICKPVPNVIGTETNLCHCPPGFTGAQCQYPACRDNPCHNGGICQKVTNNEFICHCPLGFYGYRCEFEEEKTACSDNPCVNGLCRLDATIDNAVCDCFYNFTGPKCDQETKCDWTTCSGHGICSMKDGEPHCQCDLGWEGDRCQTDIDECALFSKPCITGTCQNTPGSYVCNCPSNRIGPRCGIPYRGNCIINACQNGGFCNRYFNTVSGRFFTCTCAPGFTGELCQQKVDECTYEDPETGLSTTHCDNGGVCIDAIGGYKCRCKPGYTGPDCRDNVDYCALFGEGYCLNGGASNDDCKNNMCHPESKCIDGLRRYDCECPPNRMGIHCEFLNPCVTESPCANGECVPLTHLGTYKCKCKSGPSPCLNGGTCIDSTADFFCVCSSGWTGKRCDLPRPSIPKRTSHTYVGDKSNPMFKETTVVDDLMCIVLLIAFLLSVAVFRIIYQNWAKNRKPGLASPLV</sequence>
<dbReference type="GO" id="GO:0045197">
    <property type="term" value="P:establishment or maintenance of epithelial cell apical/basal polarity"/>
    <property type="evidence" value="ECO:0007669"/>
    <property type="project" value="TreeGrafter"/>
</dbReference>
<feature type="disulfide bond" evidence="6">
    <location>
        <begin position="135"/>
        <end position="144"/>
    </location>
</feature>
<evidence type="ECO:0000313" key="10">
    <source>
        <dbReference type="Proteomes" id="UP000492821"/>
    </source>
</evidence>
<evidence type="ECO:0000256" key="4">
    <source>
        <dbReference type="ARBA" id="ARBA00023157"/>
    </source>
</evidence>
<dbReference type="GO" id="GO:0048666">
    <property type="term" value="P:neuron development"/>
    <property type="evidence" value="ECO:0007669"/>
    <property type="project" value="UniProtKB-ARBA"/>
</dbReference>
<feature type="domain" description="EGF-like" evidence="9">
    <location>
        <begin position="396"/>
        <end position="431"/>
    </location>
</feature>
<keyword evidence="4 6" id="KW-1015">Disulfide bond</keyword>
<keyword evidence="1 6" id="KW-0245">EGF-like domain</keyword>
<dbReference type="Pfam" id="PF07645">
    <property type="entry name" value="EGF_CA"/>
    <property type="match status" value="1"/>
</dbReference>
<evidence type="ECO:0000256" key="3">
    <source>
        <dbReference type="ARBA" id="ARBA00022737"/>
    </source>
</evidence>
<dbReference type="FunFam" id="2.10.25.10:FF:000031">
    <property type="entry name" value="neurogenic locus notch homolog protein 3"/>
    <property type="match status" value="1"/>
</dbReference>
<keyword evidence="7" id="KW-1133">Transmembrane helix</keyword>
<dbReference type="AlphaFoldDB" id="A0A7E4VPA2"/>
<dbReference type="InterPro" id="IPR001881">
    <property type="entry name" value="EGF-like_Ca-bd_dom"/>
</dbReference>
<feature type="domain" description="EGF-like" evidence="9">
    <location>
        <begin position="67"/>
        <end position="104"/>
    </location>
</feature>
<proteinExistence type="predicted"/>
<feature type="disulfide bond" evidence="6">
    <location>
        <begin position="255"/>
        <end position="264"/>
    </location>
</feature>
<keyword evidence="5" id="KW-0325">Glycoprotein</keyword>
<dbReference type="Pfam" id="PF00008">
    <property type="entry name" value="EGF"/>
    <property type="match status" value="3"/>
</dbReference>
<dbReference type="GO" id="GO:0005509">
    <property type="term" value="F:calcium ion binding"/>
    <property type="evidence" value="ECO:0007669"/>
    <property type="project" value="InterPro"/>
</dbReference>
<feature type="disulfide bond" evidence="6">
    <location>
        <begin position="172"/>
        <end position="181"/>
    </location>
</feature>
<keyword evidence="3" id="KW-0677">Repeat</keyword>
<dbReference type="InterPro" id="IPR051022">
    <property type="entry name" value="Notch_Cell-Fate_Det"/>
</dbReference>
<evidence type="ECO:0000256" key="1">
    <source>
        <dbReference type="ARBA" id="ARBA00022536"/>
    </source>
</evidence>
<dbReference type="GO" id="GO:0032991">
    <property type="term" value="C:protein-containing complex"/>
    <property type="evidence" value="ECO:0007669"/>
    <property type="project" value="TreeGrafter"/>
</dbReference>
<evidence type="ECO:0000313" key="11">
    <source>
        <dbReference type="WBParaSite" id="Pan_g22554.t1"/>
    </source>
</evidence>
<dbReference type="CDD" id="cd00054">
    <property type="entry name" value="EGF_CA"/>
    <property type="match status" value="3"/>
</dbReference>
<feature type="chain" id="PRO_5028810467" evidence="8">
    <location>
        <begin position="17"/>
        <end position="499"/>
    </location>
</feature>
<dbReference type="PANTHER" id="PTHR24049">
    <property type="entry name" value="CRUMBS FAMILY MEMBER"/>
    <property type="match status" value="1"/>
</dbReference>
<dbReference type="PRINTS" id="PR00010">
    <property type="entry name" value="EGFBLOOD"/>
</dbReference>
<dbReference type="GO" id="GO:0005886">
    <property type="term" value="C:plasma membrane"/>
    <property type="evidence" value="ECO:0007669"/>
    <property type="project" value="UniProtKB-ARBA"/>
</dbReference>
<reference evidence="11" key="2">
    <citation type="submission" date="2020-10" db="UniProtKB">
        <authorList>
            <consortium name="WormBaseParasite"/>
        </authorList>
    </citation>
    <scope>IDENTIFICATION</scope>
</reference>
<name>A0A7E4VPA2_PANRE</name>
<dbReference type="GO" id="GO:0000902">
    <property type="term" value="P:cell morphogenesis"/>
    <property type="evidence" value="ECO:0007669"/>
    <property type="project" value="UniProtKB-ARBA"/>
</dbReference>
<evidence type="ECO:0000256" key="5">
    <source>
        <dbReference type="ARBA" id="ARBA00023180"/>
    </source>
</evidence>
<feature type="domain" description="EGF-like" evidence="9">
    <location>
        <begin position="146"/>
        <end position="182"/>
    </location>
</feature>
<dbReference type="InterPro" id="IPR000742">
    <property type="entry name" value="EGF"/>
</dbReference>
<dbReference type="PROSITE" id="PS01186">
    <property type="entry name" value="EGF_2"/>
    <property type="match status" value="5"/>
</dbReference>
<dbReference type="Proteomes" id="UP000492821">
    <property type="component" value="Unassembled WGS sequence"/>
</dbReference>
<evidence type="ECO:0000259" key="9">
    <source>
        <dbReference type="PROSITE" id="PS50026"/>
    </source>
</evidence>
<dbReference type="InterPro" id="IPR049883">
    <property type="entry name" value="NOTCH1_EGF-like"/>
</dbReference>
<keyword evidence="10" id="KW-1185">Reference proteome</keyword>
<feature type="domain" description="EGF-like" evidence="9">
    <location>
        <begin position="224"/>
        <end position="265"/>
    </location>
</feature>
<feature type="domain" description="EGF-like" evidence="9">
    <location>
        <begin position="25"/>
        <end position="65"/>
    </location>
</feature>
<feature type="signal peptide" evidence="8">
    <location>
        <begin position="1"/>
        <end position="16"/>
    </location>
</feature>
<dbReference type="InterPro" id="IPR013032">
    <property type="entry name" value="EGF-like_CS"/>
</dbReference>
<feature type="disulfide bond" evidence="6">
    <location>
        <begin position="211"/>
        <end position="220"/>
    </location>
</feature>
<dbReference type="SUPFAM" id="SSF57196">
    <property type="entry name" value="EGF/Laminin"/>
    <property type="match status" value="9"/>
</dbReference>
<keyword evidence="7" id="KW-0472">Membrane</keyword>
<dbReference type="Gene3D" id="2.10.25.10">
    <property type="entry name" value="Laminin"/>
    <property type="match status" value="9"/>
</dbReference>
<dbReference type="SMART" id="SM00181">
    <property type="entry name" value="EGF"/>
    <property type="match status" value="9"/>
</dbReference>
<dbReference type="FunFam" id="2.10.25.10:FF:000230">
    <property type="entry name" value="Delta-like protein"/>
    <property type="match status" value="1"/>
</dbReference>
<dbReference type="PROSITE" id="PS00022">
    <property type="entry name" value="EGF_1"/>
    <property type="match status" value="8"/>
</dbReference>
<keyword evidence="2 8" id="KW-0732">Signal</keyword>
<feature type="disulfide bond" evidence="6">
    <location>
        <begin position="358"/>
        <end position="367"/>
    </location>
</feature>
<evidence type="ECO:0000256" key="2">
    <source>
        <dbReference type="ARBA" id="ARBA00022729"/>
    </source>
</evidence>
<dbReference type="InterPro" id="IPR000152">
    <property type="entry name" value="EGF-type_Asp/Asn_hydroxyl_site"/>
</dbReference>
<feature type="disulfide bond" evidence="6">
    <location>
        <begin position="421"/>
        <end position="430"/>
    </location>
</feature>
<dbReference type="GO" id="GO:0007157">
    <property type="term" value="P:heterophilic cell-cell adhesion via plasma membrane cell adhesion molecules"/>
    <property type="evidence" value="ECO:0007669"/>
    <property type="project" value="TreeGrafter"/>
</dbReference>
<feature type="disulfide bond" evidence="6">
    <location>
        <begin position="112"/>
        <end position="122"/>
    </location>
</feature>
<dbReference type="SMART" id="SM00179">
    <property type="entry name" value="EGF_CA"/>
    <property type="match status" value="6"/>
</dbReference>
<feature type="domain" description="EGF-like" evidence="9">
    <location>
        <begin position="332"/>
        <end position="368"/>
    </location>
</feature>
<feature type="disulfide bond" evidence="6">
    <location>
        <begin position="302"/>
        <end position="311"/>
    </location>
</feature>
<evidence type="ECO:0000256" key="8">
    <source>
        <dbReference type="SAM" id="SignalP"/>
    </source>
</evidence>
<dbReference type="PROSITE" id="PS00010">
    <property type="entry name" value="ASX_HYDROXYL"/>
    <property type="match status" value="4"/>
</dbReference>